<dbReference type="AlphaFoldDB" id="G8R8K6"/>
<dbReference type="InterPro" id="IPR043739">
    <property type="entry name" value="DUF5684"/>
</dbReference>
<evidence type="ECO:0000256" key="1">
    <source>
        <dbReference type="ARBA" id="ARBA00000677"/>
    </source>
</evidence>
<protein>
    <recommendedName>
        <fullName evidence="4 7">Signal peptidase I</fullName>
        <ecNumber evidence="3 7">3.4.21.89</ecNumber>
    </recommendedName>
</protein>
<evidence type="ECO:0000256" key="6">
    <source>
        <dbReference type="PIRSR" id="PIRSR600223-1"/>
    </source>
</evidence>
<reference evidence="9 10" key="1">
    <citation type="journal article" date="2012" name="Stand. Genomic Sci.">
        <title>Genome sequence of the orange-pigmented seawater bacterium Owenweeksia hongkongensis type strain (UST20020801(T)).</title>
        <authorList>
            <person name="Riedel T."/>
            <person name="Held B."/>
            <person name="Nolan M."/>
            <person name="Lucas S."/>
            <person name="Lapidus A."/>
            <person name="Tice H."/>
            <person name="Del Rio T.G."/>
            <person name="Cheng J.F."/>
            <person name="Han C."/>
            <person name="Tapia R."/>
            <person name="Goodwin L.A."/>
            <person name="Pitluck S."/>
            <person name="Liolios K."/>
            <person name="Mavromatis K."/>
            <person name="Pagani I."/>
            <person name="Ivanova N."/>
            <person name="Mikhailova N."/>
            <person name="Pati A."/>
            <person name="Chen A."/>
            <person name="Palaniappan K."/>
            <person name="Rohde M."/>
            <person name="Tindall B.J."/>
            <person name="Detter J.C."/>
            <person name="Goker M."/>
            <person name="Woyke T."/>
            <person name="Bristow J."/>
            <person name="Eisen J.A."/>
            <person name="Markowitz V."/>
            <person name="Hugenholtz P."/>
            <person name="Klenk H.P."/>
            <person name="Kyrpides N.C."/>
        </authorList>
    </citation>
    <scope>NUCLEOTIDE SEQUENCE</scope>
    <source>
        <strain evidence="10">DSM 17368 / JCM 12287 / NRRL B-23963</strain>
    </source>
</reference>
<organism evidence="9 10">
    <name type="scientific">Owenweeksia hongkongensis (strain DSM 17368 / CIP 108786 / JCM 12287 / NRRL B-23963 / UST20020801)</name>
    <dbReference type="NCBI Taxonomy" id="926562"/>
    <lineage>
        <taxon>Bacteria</taxon>
        <taxon>Pseudomonadati</taxon>
        <taxon>Bacteroidota</taxon>
        <taxon>Flavobacteriia</taxon>
        <taxon>Flavobacteriales</taxon>
        <taxon>Owenweeksiaceae</taxon>
        <taxon>Owenweeksia</taxon>
    </lineage>
</organism>
<evidence type="ECO:0000256" key="3">
    <source>
        <dbReference type="ARBA" id="ARBA00013208"/>
    </source>
</evidence>
<feature type="transmembrane region" description="Helical" evidence="7">
    <location>
        <begin position="523"/>
        <end position="542"/>
    </location>
</feature>
<dbReference type="PRINTS" id="PR00727">
    <property type="entry name" value="LEADERPTASE"/>
</dbReference>
<comment type="similarity">
    <text evidence="2 7">Belongs to the peptidase S26 family.</text>
</comment>
<dbReference type="PANTHER" id="PTHR43390">
    <property type="entry name" value="SIGNAL PEPTIDASE I"/>
    <property type="match status" value="1"/>
</dbReference>
<comment type="subcellular location">
    <subcellularLocation>
        <location evidence="7">Membrane</location>
        <topology evidence="7">Single-pass type II membrane protein</topology>
    </subcellularLocation>
</comment>
<dbReference type="GO" id="GO:0006465">
    <property type="term" value="P:signal peptide processing"/>
    <property type="evidence" value="ECO:0007669"/>
    <property type="project" value="InterPro"/>
</dbReference>
<dbReference type="EMBL" id="CP003156">
    <property type="protein sequence ID" value="AEV31388.1"/>
    <property type="molecule type" value="Genomic_DNA"/>
</dbReference>
<accession>G8R8K6</accession>
<gene>
    <name evidence="9" type="ordered locus">Oweho_0368</name>
</gene>
<comment type="catalytic activity">
    <reaction evidence="1 7">
        <text>Cleavage of hydrophobic, N-terminal signal or leader sequences from secreted and periplasmic proteins.</text>
        <dbReference type="EC" id="3.4.21.89"/>
    </reaction>
</comment>
<keyword evidence="7" id="KW-1133">Transmembrane helix</keyword>
<feature type="transmembrane region" description="Helical" evidence="7">
    <location>
        <begin position="122"/>
        <end position="141"/>
    </location>
</feature>
<feature type="domain" description="Peptidase S26" evidence="8">
    <location>
        <begin position="449"/>
        <end position="495"/>
    </location>
</feature>
<comment type="caution">
    <text evidence="7">Lacks conserved residue(s) required for the propagation of feature annotation.</text>
</comment>
<feature type="transmembrane region" description="Helical" evidence="7">
    <location>
        <begin position="6"/>
        <end position="22"/>
    </location>
</feature>
<evidence type="ECO:0000313" key="10">
    <source>
        <dbReference type="Proteomes" id="UP000005631"/>
    </source>
</evidence>
<keyword evidence="7" id="KW-0472">Membrane</keyword>
<feature type="active site" evidence="6">
    <location>
        <position position="246"/>
    </location>
</feature>
<feature type="transmembrane region" description="Helical" evidence="7">
    <location>
        <begin position="50"/>
        <end position="76"/>
    </location>
</feature>
<evidence type="ECO:0000256" key="5">
    <source>
        <dbReference type="ARBA" id="ARBA00022801"/>
    </source>
</evidence>
<dbReference type="GO" id="GO:0016020">
    <property type="term" value="C:membrane"/>
    <property type="evidence" value="ECO:0007669"/>
    <property type="project" value="UniProtKB-SubCell"/>
</dbReference>
<proteinExistence type="inferred from homology"/>
<dbReference type="CDD" id="cd06530">
    <property type="entry name" value="S26_SPase_I"/>
    <property type="match status" value="2"/>
</dbReference>
<dbReference type="PATRIC" id="fig|926562.3.peg.377"/>
<evidence type="ECO:0000256" key="4">
    <source>
        <dbReference type="ARBA" id="ARBA00019232"/>
    </source>
</evidence>
<feature type="domain" description="Peptidase S26" evidence="8">
    <location>
        <begin position="121"/>
        <end position="273"/>
    </location>
</feature>
<dbReference type="NCBIfam" id="TIGR02227">
    <property type="entry name" value="sigpep_I_bact"/>
    <property type="match status" value="2"/>
</dbReference>
<dbReference type="PANTHER" id="PTHR43390:SF1">
    <property type="entry name" value="CHLOROPLAST PROCESSING PEPTIDASE"/>
    <property type="match status" value="1"/>
</dbReference>
<dbReference type="Pfam" id="PF18936">
    <property type="entry name" value="DUF5684"/>
    <property type="match status" value="1"/>
</dbReference>
<keyword evidence="10" id="KW-1185">Reference proteome</keyword>
<dbReference type="SUPFAM" id="SSF51306">
    <property type="entry name" value="LexA/Signal peptidase"/>
    <property type="match status" value="2"/>
</dbReference>
<keyword evidence="5 7" id="KW-0378">Hydrolase</keyword>
<dbReference type="InterPro" id="IPR019758">
    <property type="entry name" value="Pept_S26A_signal_pept_1_CS"/>
</dbReference>
<dbReference type="InterPro" id="IPR000223">
    <property type="entry name" value="Pept_S26A_signal_pept_1"/>
</dbReference>
<evidence type="ECO:0000259" key="8">
    <source>
        <dbReference type="Pfam" id="PF10502"/>
    </source>
</evidence>
<dbReference type="InterPro" id="IPR019533">
    <property type="entry name" value="Peptidase_S26"/>
</dbReference>
<dbReference type="eggNOG" id="COG0681">
    <property type="taxonomic scope" value="Bacteria"/>
</dbReference>
<evidence type="ECO:0000256" key="7">
    <source>
        <dbReference type="RuleBase" id="RU362042"/>
    </source>
</evidence>
<keyword evidence="7" id="KW-0645">Protease</keyword>
<dbReference type="EC" id="3.4.21.89" evidence="3 7"/>
<keyword evidence="7" id="KW-0812">Transmembrane</keyword>
<feature type="active site" evidence="6">
    <location>
        <position position="150"/>
    </location>
</feature>
<dbReference type="GO" id="GO:0009003">
    <property type="term" value="F:signal peptidase activity"/>
    <property type="evidence" value="ECO:0007669"/>
    <property type="project" value="UniProtKB-EC"/>
</dbReference>
<dbReference type="PROSITE" id="PS00761">
    <property type="entry name" value="SPASE_I_3"/>
    <property type="match status" value="1"/>
</dbReference>
<evidence type="ECO:0000256" key="2">
    <source>
        <dbReference type="ARBA" id="ARBA00009370"/>
    </source>
</evidence>
<dbReference type="GO" id="GO:0004252">
    <property type="term" value="F:serine-type endopeptidase activity"/>
    <property type="evidence" value="ECO:0007669"/>
    <property type="project" value="InterPro"/>
</dbReference>
<dbReference type="Pfam" id="PF10502">
    <property type="entry name" value="Peptidase_S26"/>
    <property type="match status" value="2"/>
</dbReference>
<name>G8R8K6_OWEHD</name>
<dbReference type="InterPro" id="IPR036286">
    <property type="entry name" value="LexA/Signal_pep-like_sf"/>
</dbReference>
<evidence type="ECO:0000313" key="9">
    <source>
        <dbReference type="EMBL" id="AEV31388.1"/>
    </source>
</evidence>
<dbReference type="Proteomes" id="UP000005631">
    <property type="component" value="Chromosome"/>
</dbReference>
<dbReference type="KEGG" id="oho:Oweho_0368"/>
<sequence>MNLLILFLAIEIFSGIVTFNFYKQAGRQSWEAFVPIYRTVIMLKIIERPWWWTILCYLPVVGNVMAVVVIFEILHVFNFRKLYHTILAVITFGLYLGYLNFTQKLEYVGRDIQDMRRYVSELVASLIFAIVAATVIRAYTFEAFTIPTPSMEKSLMVGDFLFVSKIHYGSRPPLTPLSLPLVHNKVPFTTLDSYFDWPQLPYWRFPKLTEVERYDPVVFNYPAEDIRPINMEGKVRPIDKREHYVKRCVAIPGDTLRIIDGFVNTNGESESMPDRANPQFSYFVQTNGVDFNPKILKERFDINYVTPRQQQATGEYGAVTRIDNNSLYIINIPNEALEGFKQLPNIVSVTQIVGKQSMNEYPADTPPMLTRLYEQYNTFGPNQDIFPNPKNGDSLVYNWSRDNYGPLYMPKEGDKIELNYDTYLKYSRAITAYEGNTLERKGDQFILNGEVATEYTFKQGYYWMMGDNRHASDDSRYWGFVPEDHIVGKPVFIWMSYDKFAEGIKKIRFDRVFTTVNGEGKRFSYFIPFLIVVAGIYGFNTYRKRKKAKA</sequence>
<dbReference type="OrthoDB" id="9802919at2"/>
<dbReference type="Gene3D" id="2.10.109.10">
    <property type="entry name" value="Umud Fragment, subunit A"/>
    <property type="match status" value="2"/>
</dbReference>
<feature type="transmembrane region" description="Helical" evidence="7">
    <location>
        <begin position="82"/>
        <end position="101"/>
    </location>
</feature>
<dbReference type="STRING" id="926562.Oweho_0368"/>
<dbReference type="HOGENOM" id="CLU_028723_1_0_10"/>
<dbReference type="RefSeq" id="WP_014200749.1">
    <property type="nucleotide sequence ID" value="NC_016599.1"/>
</dbReference>